<dbReference type="EMBL" id="CM029049">
    <property type="protein sequence ID" value="KAG2575813.1"/>
    <property type="molecule type" value="Genomic_DNA"/>
</dbReference>
<comment type="caution">
    <text evidence="2">The sequence shown here is derived from an EMBL/GenBank/DDBJ whole genome shotgun (WGS) entry which is preliminary data.</text>
</comment>
<feature type="region of interest" description="Disordered" evidence="1">
    <location>
        <begin position="31"/>
        <end position="115"/>
    </location>
</feature>
<reference evidence="2" key="1">
    <citation type="submission" date="2020-05" db="EMBL/GenBank/DDBJ databases">
        <title>WGS assembly of Panicum virgatum.</title>
        <authorList>
            <person name="Lovell J.T."/>
            <person name="Jenkins J."/>
            <person name="Shu S."/>
            <person name="Juenger T.E."/>
            <person name="Schmutz J."/>
        </authorList>
    </citation>
    <scope>NUCLEOTIDE SEQUENCE</scope>
    <source>
        <strain evidence="2">AP13</strain>
    </source>
</reference>
<accession>A0A8T0QRY4</accession>
<name>A0A8T0QRY4_PANVG</name>
<feature type="compositionally biased region" description="Low complexity" evidence="1">
    <location>
        <begin position="31"/>
        <end position="42"/>
    </location>
</feature>
<gene>
    <name evidence="2" type="ORF">PVAP13_7KG368100</name>
</gene>
<dbReference type="AlphaFoldDB" id="A0A8T0QRY4"/>
<feature type="compositionally biased region" description="Low complexity" evidence="1">
    <location>
        <begin position="88"/>
        <end position="102"/>
    </location>
</feature>
<evidence type="ECO:0000256" key="1">
    <source>
        <dbReference type="SAM" id="MobiDB-lite"/>
    </source>
</evidence>
<keyword evidence="3" id="KW-1185">Reference proteome</keyword>
<evidence type="ECO:0000313" key="3">
    <source>
        <dbReference type="Proteomes" id="UP000823388"/>
    </source>
</evidence>
<sequence length="174" mass="19028">MDDGDDIFMRSWTGTIITHLPSTVHTWGPCTRAASTSSSSCAPQGLPRQAARPPCDSTPGSTSPASTPDTGHITNSTYRLKATSSRCSPTGSGSTPWSTSSRSSRRRWRRRTTSGGARNLRLEQWSERATGQRRALDVVVLAAGARWAGGRHLLFFATRASRRGRKPWPMWART</sequence>
<feature type="compositionally biased region" description="Polar residues" evidence="1">
    <location>
        <begin position="72"/>
        <end position="87"/>
    </location>
</feature>
<feature type="compositionally biased region" description="Basic residues" evidence="1">
    <location>
        <begin position="103"/>
        <end position="112"/>
    </location>
</feature>
<protein>
    <submittedName>
        <fullName evidence="2">Uncharacterized protein</fullName>
    </submittedName>
</protein>
<proteinExistence type="predicted"/>
<evidence type="ECO:0000313" key="2">
    <source>
        <dbReference type="EMBL" id="KAG2575813.1"/>
    </source>
</evidence>
<organism evidence="2 3">
    <name type="scientific">Panicum virgatum</name>
    <name type="common">Blackwell switchgrass</name>
    <dbReference type="NCBI Taxonomy" id="38727"/>
    <lineage>
        <taxon>Eukaryota</taxon>
        <taxon>Viridiplantae</taxon>
        <taxon>Streptophyta</taxon>
        <taxon>Embryophyta</taxon>
        <taxon>Tracheophyta</taxon>
        <taxon>Spermatophyta</taxon>
        <taxon>Magnoliopsida</taxon>
        <taxon>Liliopsida</taxon>
        <taxon>Poales</taxon>
        <taxon>Poaceae</taxon>
        <taxon>PACMAD clade</taxon>
        <taxon>Panicoideae</taxon>
        <taxon>Panicodae</taxon>
        <taxon>Paniceae</taxon>
        <taxon>Panicinae</taxon>
        <taxon>Panicum</taxon>
        <taxon>Panicum sect. Hiantes</taxon>
    </lineage>
</organism>
<dbReference type="Proteomes" id="UP000823388">
    <property type="component" value="Chromosome 7K"/>
</dbReference>
<feature type="compositionally biased region" description="Low complexity" evidence="1">
    <location>
        <begin position="57"/>
        <end position="71"/>
    </location>
</feature>